<evidence type="ECO:0000313" key="5">
    <source>
        <dbReference type="EMBL" id="CCG07620.1"/>
    </source>
</evidence>
<dbReference type="InterPro" id="IPR036291">
    <property type="entry name" value="NAD(P)-bd_dom_sf"/>
</dbReference>
<proteinExistence type="predicted"/>
<evidence type="ECO:0000313" key="6">
    <source>
        <dbReference type="Proteomes" id="UP000033220"/>
    </source>
</evidence>
<dbReference type="EC" id="1.6.5.5" evidence="5"/>
<dbReference type="Pfam" id="PF08240">
    <property type="entry name" value="ADH_N"/>
    <property type="match status" value="1"/>
</dbReference>
<feature type="region of interest" description="Disordered" evidence="3">
    <location>
        <begin position="1"/>
        <end position="29"/>
    </location>
</feature>
<dbReference type="CDD" id="cd05276">
    <property type="entry name" value="p53_inducible_oxidoreductase"/>
    <property type="match status" value="1"/>
</dbReference>
<dbReference type="GO" id="GO:0070402">
    <property type="term" value="F:NADPH binding"/>
    <property type="evidence" value="ECO:0007669"/>
    <property type="project" value="TreeGrafter"/>
</dbReference>
<keyword evidence="2 5" id="KW-0560">Oxidoreductase</keyword>
<name>H6SRU1_PARPM</name>
<feature type="compositionally biased region" description="Gly residues" evidence="3">
    <location>
        <begin position="1"/>
        <end position="15"/>
    </location>
</feature>
<gene>
    <name evidence="5" type="ORF">RSPPHO_00994</name>
</gene>
<dbReference type="PANTHER" id="PTHR48106">
    <property type="entry name" value="QUINONE OXIDOREDUCTASE PIG3-RELATED"/>
    <property type="match status" value="1"/>
</dbReference>
<dbReference type="InterPro" id="IPR013154">
    <property type="entry name" value="ADH-like_N"/>
</dbReference>
<accession>H6SRU1</accession>
<dbReference type="SUPFAM" id="SSF50129">
    <property type="entry name" value="GroES-like"/>
    <property type="match status" value="1"/>
</dbReference>
<evidence type="ECO:0000259" key="4">
    <source>
        <dbReference type="SMART" id="SM00829"/>
    </source>
</evidence>
<dbReference type="KEGG" id="rpm:RSPPHO_00994"/>
<dbReference type="NCBIfam" id="TIGR02824">
    <property type="entry name" value="quinone_pig3"/>
    <property type="match status" value="1"/>
</dbReference>
<dbReference type="GO" id="GO:0003960">
    <property type="term" value="F:quinone reductase (NADPH) activity"/>
    <property type="evidence" value="ECO:0007669"/>
    <property type="project" value="UniProtKB-EC"/>
</dbReference>
<dbReference type="eggNOG" id="COG0604">
    <property type="taxonomic scope" value="Bacteria"/>
</dbReference>
<dbReference type="Gene3D" id="3.90.180.10">
    <property type="entry name" value="Medium-chain alcohol dehydrogenases, catalytic domain"/>
    <property type="match status" value="1"/>
</dbReference>
<dbReference type="InterPro" id="IPR014189">
    <property type="entry name" value="Quinone_OxRdtase_PIG3"/>
</dbReference>
<organism evidence="5 6">
    <name type="scientific">Pararhodospirillum photometricum DSM 122</name>
    <dbReference type="NCBI Taxonomy" id="1150469"/>
    <lineage>
        <taxon>Bacteria</taxon>
        <taxon>Pseudomonadati</taxon>
        <taxon>Pseudomonadota</taxon>
        <taxon>Alphaproteobacteria</taxon>
        <taxon>Rhodospirillales</taxon>
        <taxon>Rhodospirillaceae</taxon>
        <taxon>Pararhodospirillum</taxon>
    </lineage>
</organism>
<dbReference type="Proteomes" id="UP000033220">
    <property type="component" value="Chromosome DSM 122"/>
</dbReference>
<dbReference type="SUPFAM" id="SSF51735">
    <property type="entry name" value="NAD(P)-binding Rossmann-fold domains"/>
    <property type="match status" value="1"/>
</dbReference>
<dbReference type="SMART" id="SM00829">
    <property type="entry name" value="PKS_ER"/>
    <property type="match status" value="1"/>
</dbReference>
<dbReference type="InterPro" id="IPR011032">
    <property type="entry name" value="GroES-like_sf"/>
</dbReference>
<dbReference type="InterPro" id="IPR013149">
    <property type="entry name" value="ADH-like_C"/>
</dbReference>
<sequence>MSSNGAGIGGRGGWTGRSSRSIFPLPTTRQRRDAGCAGQIWPPLWPLPLFDQARADPALSRAQESLMSDGLPETMHCVEIAGKGGPDMLRLATRPVPHPGPREVLIAVDTAGVNRPDVLQREGRYPAPPGASDLPGLEVSGVIAALGPDCGTLAVGMPVCALLSGGGYAEYVVAEAPLCLPVPRGLSLTQAGALPETVFTVWHNVFERAQLAPGESFLVHGGSSGIGTIAIQMAKARGARVFTTAGSKTKCDACVALGADRAINYREETYEDVIRATTEGRGVDVILDMVGGDYVARDIGIMADDGRRVSIAFLNGSRVSFDMMRVMLKRLVLTGSTLRARPVAVKAAIAAAVREHVWPLLESGRVYPPIHAEFPLDQAVAAHRLMEDSSHIGKIVLAVKKSA</sequence>
<keyword evidence="6" id="KW-1185">Reference proteome</keyword>
<reference evidence="5 6" key="1">
    <citation type="submission" date="2012-02" db="EMBL/GenBank/DDBJ databases">
        <title>Shotgun genome sequence of Phaeospirillum photometricum DSM 122.</title>
        <authorList>
            <person name="Duquesne K."/>
            <person name="Sturgis J."/>
        </authorList>
    </citation>
    <scope>NUCLEOTIDE SEQUENCE [LARGE SCALE GENOMIC DNA]</scope>
    <source>
        <strain evidence="6">DSM122</strain>
    </source>
</reference>
<evidence type="ECO:0000256" key="1">
    <source>
        <dbReference type="ARBA" id="ARBA00022857"/>
    </source>
</evidence>
<dbReference type="AlphaFoldDB" id="H6SRU1"/>
<dbReference type="PATRIC" id="fig|1150469.3.peg.1133"/>
<dbReference type="Gene3D" id="3.40.50.720">
    <property type="entry name" value="NAD(P)-binding Rossmann-like Domain"/>
    <property type="match status" value="1"/>
</dbReference>
<evidence type="ECO:0000256" key="3">
    <source>
        <dbReference type="SAM" id="MobiDB-lite"/>
    </source>
</evidence>
<dbReference type="EMBL" id="HE663493">
    <property type="protein sequence ID" value="CCG07620.1"/>
    <property type="molecule type" value="Genomic_DNA"/>
</dbReference>
<dbReference type="PANTHER" id="PTHR48106:SF8">
    <property type="entry name" value="OS02G0805600 PROTEIN"/>
    <property type="match status" value="1"/>
</dbReference>
<feature type="domain" description="Enoyl reductase (ER)" evidence="4">
    <location>
        <begin position="84"/>
        <end position="397"/>
    </location>
</feature>
<evidence type="ECO:0000256" key="2">
    <source>
        <dbReference type="ARBA" id="ARBA00023002"/>
    </source>
</evidence>
<dbReference type="HOGENOM" id="CLU_026673_3_4_5"/>
<dbReference type="InterPro" id="IPR020843">
    <property type="entry name" value="ER"/>
</dbReference>
<dbReference type="Pfam" id="PF00107">
    <property type="entry name" value="ADH_zinc_N"/>
    <property type="match status" value="1"/>
</dbReference>
<keyword evidence="1" id="KW-0521">NADP</keyword>
<protein>
    <submittedName>
        <fullName evidence="5">Zinc-containing alcohol dehydrogenase superfamily</fullName>
        <ecNumber evidence="5">1.6.5.5</ecNumber>
    </submittedName>
</protein>
<dbReference type="STRING" id="1150469.RSPPHO_00994"/>